<evidence type="ECO:0000313" key="2">
    <source>
        <dbReference type="Proteomes" id="UP000035955"/>
    </source>
</evidence>
<dbReference type="RefSeq" id="WP_048444036.1">
    <property type="nucleotide sequence ID" value="NZ_LABY01000059.1"/>
</dbReference>
<dbReference type="Proteomes" id="UP000035955">
    <property type="component" value="Unassembled WGS sequence"/>
</dbReference>
<gene>
    <name evidence="1" type="ORF">VQ02_10030</name>
</gene>
<evidence type="ECO:0000313" key="1">
    <source>
        <dbReference type="EMBL" id="KMO39462.1"/>
    </source>
</evidence>
<proteinExistence type="predicted"/>
<sequence length="155" mass="16590">MLRSALTWLGTLALYLLLAGEAGSHEVATGIVVASLMTAWAWRIRTAAKRHFRVSCAHLAPWGRALAGLGPATLRTGAVLARAILVGTHPGHAHRRPFRRGPEDEPAERARRAGAVLLASLAPDSFVLRADPGRDEVLIHALGETPPPADPRWLA</sequence>
<reference evidence="1 2" key="1">
    <citation type="submission" date="2015-03" db="EMBL/GenBank/DDBJ databases">
        <title>Genome sequencing of Methylobacterium variabile DSM 16961.</title>
        <authorList>
            <person name="Chaudhry V."/>
            <person name="Patil P.B."/>
        </authorList>
    </citation>
    <scope>NUCLEOTIDE SEQUENCE [LARGE SCALE GENOMIC DNA]</scope>
    <source>
        <strain evidence="1 2">DSM 16961</strain>
    </source>
</reference>
<accession>A0A0J6T0R9</accession>
<dbReference type="OrthoDB" id="7996649at2"/>
<protein>
    <submittedName>
        <fullName evidence="1">Uncharacterized protein</fullName>
    </submittedName>
</protein>
<organism evidence="1 2">
    <name type="scientific">Methylobacterium variabile</name>
    <dbReference type="NCBI Taxonomy" id="298794"/>
    <lineage>
        <taxon>Bacteria</taxon>
        <taxon>Pseudomonadati</taxon>
        <taxon>Pseudomonadota</taxon>
        <taxon>Alphaproteobacteria</taxon>
        <taxon>Hyphomicrobiales</taxon>
        <taxon>Methylobacteriaceae</taxon>
        <taxon>Methylobacterium</taxon>
    </lineage>
</organism>
<dbReference type="EMBL" id="LABY01000059">
    <property type="protein sequence ID" value="KMO39462.1"/>
    <property type="molecule type" value="Genomic_DNA"/>
</dbReference>
<name>A0A0J6T0R9_9HYPH</name>
<dbReference type="PATRIC" id="fig|298794.3.peg.6551"/>
<keyword evidence="2" id="KW-1185">Reference proteome</keyword>
<comment type="caution">
    <text evidence="1">The sequence shown here is derived from an EMBL/GenBank/DDBJ whole genome shotgun (WGS) entry which is preliminary data.</text>
</comment>
<dbReference type="AlphaFoldDB" id="A0A0J6T0R9"/>